<accession>A0A0F9RRC7</accession>
<name>A0A0F9RRC7_9ZZZZ</name>
<evidence type="ECO:0000256" key="1">
    <source>
        <dbReference type="ARBA" id="ARBA00022612"/>
    </source>
</evidence>
<dbReference type="NCBIfam" id="TIGR01760">
    <property type="entry name" value="tape_meas_TP901"/>
    <property type="match status" value="1"/>
</dbReference>
<reference evidence="5" key="1">
    <citation type="journal article" date="2015" name="Nature">
        <title>Complex archaea that bridge the gap between prokaryotes and eukaryotes.</title>
        <authorList>
            <person name="Spang A."/>
            <person name="Saw J.H."/>
            <person name="Jorgensen S.L."/>
            <person name="Zaremba-Niedzwiedzka K."/>
            <person name="Martijn J."/>
            <person name="Lind A.E."/>
            <person name="van Eijk R."/>
            <person name="Schleper C."/>
            <person name="Guy L."/>
            <person name="Ettema T.J."/>
        </authorList>
    </citation>
    <scope>NUCLEOTIDE SEQUENCE</scope>
</reference>
<keyword evidence="1" id="KW-1188">Viral release from host cell</keyword>
<evidence type="ECO:0000313" key="5">
    <source>
        <dbReference type="EMBL" id="KKN19878.1"/>
    </source>
</evidence>
<feature type="transmembrane region" description="Helical" evidence="3">
    <location>
        <begin position="520"/>
        <end position="541"/>
    </location>
</feature>
<organism evidence="5">
    <name type="scientific">marine sediment metagenome</name>
    <dbReference type="NCBI Taxonomy" id="412755"/>
    <lineage>
        <taxon>unclassified sequences</taxon>
        <taxon>metagenomes</taxon>
        <taxon>ecological metagenomes</taxon>
    </lineage>
</organism>
<keyword evidence="3" id="KW-0472">Membrane</keyword>
<dbReference type="InterPro" id="IPR010090">
    <property type="entry name" value="Phage_tape_meas"/>
</dbReference>
<sequence>MSVVSREEYLIALRADLRLFAADLAVAATRIKQFAATSGASMTKAANPFATLNQFASQASKNYDKIGMSAKTGLGQMAVSMSNSEKSGKQMGSSYRSLWGHMKSDLQNFSGVFVRRLTFTFATTIQNAVLAPLRWIREGIRFTIQTGKDFEDAMLRTAVVAAAAVTDVIQPAFEQLTETARTLARETVFTATQLATAMYELVSVGLTVPEVQDAIAASAAFAAAAQTDLSTATDILTQIMKAFGLSSEDLGDIADGLVFSIATTTLNIDRLKDALKFSAPAAAPAGVGISDMMAVVAGFVDVTKQGGISGRAFRFMIQALLDPSTEAAKRILELGLRVRDLDPLMRPLPDILRTLAFSFFDAGDSAVIFGRRAGPVVAQFITSFRASLAVGIDSLQQFSDRWKNSVEGNLSVATYEALLGSLTNRYKLFFSKVTDLSLLWFFSMKDTLVRWIDLASEKIDWMIVNFDRLKFAASEVKAVLTGLLQVLVGYVAFFDVFIPSLMIGLSWLGLFKNTVLEVGWAFRAFWAIVKGFTLIGVIWAFRDAYNQSFIMQQGLRDLGHAFTWMAQTAGRAISEDFEPEWNGFVDMVFWGLGKMGESIAWFAETMTIDIARTVATIMRDLVAPAFQVVEDALHNMSLKLFAASMQMRLLGMGAAADMVLGLSHLAGGIKAVDDTTWGWSQTVLDAADNIDVWANGYVLLDVMHKAELKALESENEVIRAAAAARVKLREQMLQEISDRESYIEVQEAILQIYRKNIAEGLSEMKALQLVGDQLARVRKFHKLYGDYINDEFFGIMGRYLVESGTLAKETQAFVDALADVREELNKLGDGFVSTDLPFQIKQSLTDGLLVVQDFMVQDWAPALKRLYVGELLGTLVEGREELIAAALPIDVVNSLYGAEFQEIKRIYEEMGGDFGALQQKIRDEMAESTKKGKDLWTNFFDSITKGMGDAIAQMIFDGTSFGEFIERLFKGLAKKMIVDTFGGLLLSLRDKFFGPAEKQAEGFVGVVQGWFTKLLGSGGTVEQVSVEASVSWGDVVGQDGEMVQATEEGMGMVGKIFLGVGSAVAGYAATASAGWKGAIVAIGSAIATGFATGGPIGAAIAGVGAAIGSIIGFFTESAEEKFEKLAKTVVFFYANMGTLSLELGGKIAKSSESIGIFASRVLHMGAVMEEIGVTTENFSRYAGQLVQLFYDLDSGVISTSQATKILDDAFGLLVEQMKELGITGDASVIRFLKEVRERGLEIPSVLAFIGDELAGVAEGLEKLLAVHGPLFDLWLEKTEAIAKILADAREENRELTEEEAEQIHELQKEIEVLIASGGDLTAEYERLGIITLTVFNEMIANGSSVVEAMDAIAPSLDELVRRQQLLGIEGDAAFNKLIQFRSLVQTNRELVDGFGGLTQVMAGLNNIGAMNLETFELLTQQGSGMYEELTAAGFDHNQALGVMAGYLTEVRDTAAQYGYELSDATQELIDQAEEAGIITEAQRDMHDIMEDVVNVLKDIRDGFGFVSRNGQDAFRDISEAGQGAYDDLRTNYGNLWDEMEDGWGDMGRYVDDTFQGMDDAGREAARRLSGYFGAYEDDMIGNSVFPDVRKGAVKQFKLLRQYGQETAANLTGFFTDAGATMAASLNYSGLGDFSAGDVSQTAPAASMAASISPNQIAKAVAEALSGANLGGSDMTPVVRPTIQVFIGNREVQGVVAKIVGEGTLNGDISVHQDGVFPYN</sequence>
<evidence type="ECO:0000256" key="2">
    <source>
        <dbReference type="SAM" id="Coils"/>
    </source>
</evidence>
<comment type="caution">
    <text evidence="5">The sequence shown here is derived from an EMBL/GenBank/DDBJ whole genome shotgun (WGS) entry which is preliminary data.</text>
</comment>
<evidence type="ECO:0000259" key="4">
    <source>
        <dbReference type="Pfam" id="PF10145"/>
    </source>
</evidence>
<dbReference type="Pfam" id="PF10145">
    <property type="entry name" value="PhageMin_Tail"/>
    <property type="match status" value="1"/>
</dbReference>
<feature type="coiled-coil region" evidence="2">
    <location>
        <begin position="1278"/>
        <end position="1316"/>
    </location>
</feature>
<dbReference type="EMBL" id="LAZR01003294">
    <property type="protein sequence ID" value="KKN19878.1"/>
    <property type="molecule type" value="Genomic_DNA"/>
</dbReference>
<gene>
    <name evidence="5" type="ORF">LCGC14_0941250</name>
</gene>
<keyword evidence="2" id="KW-0175">Coiled coil</keyword>
<proteinExistence type="predicted"/>
<protein>
    <recommendedName>
        <fullName evidence="4">Phage tail tape measure protein domain-containing protein</fullName>
    </recommendedName>
</protein>
<evidence type="ECO:0000256" key="3">
    <source>
        <dbReference type="SAM" id="Phobius"/>
    </source>
</evidence>
<dbReference type="PANTHER" id="PTHR37813:SF1">
    <property type="entry name" value="FELS-2 PROPHAGE PROTEIN"/>
    <property type="match status" value="1"/>
</dbReference>
<dbReference type="PANTHER" id="PTHR37813">
    <property type="entry name" value="FELS-2 PROPHAGE PROTEIN"/>
    <property type="match status" value="1"/>
</dbReference>
<feature type="domain" description="Phage tail tape measure protein" evidence="4">
    <location>
        <begin position="178"/>
        <end position="356"/>
    </location>
</feature>
<keyword evidence="3" id="KW-0812">Transmembrane</keyword>
<keyword evidence="3" id="KW-1133">Transmembrane helix</keyword>
<feature type="transmembrane region" description="Helical" evidence="3">
    <location>
        <begin position="487"/>
        <end position="508"/>
    </location>
</feature>